<protein>
    <recommendedName>
        <fullName evidence="13">ZZ-type zinc finger-containing protein 3</fullName>
    </recommendedName>
</protein>
<dbReference type="InterPro" id="IPR001005">
    <property type="entry name" value="SANT/Myb"/>
</dbReference>
<evidence type="ECO:0008006" key="13">
    <source>
        <dbReference type="Google" id="ProtNLM"/>
    </source>
</evidence>
<dbReference type="AlphaFoldDB" id="A0AAE1KRY9"/>
<evidence type="ECO:0000256" key="3">
    <source>
        <dbReference type="ARBA" id="ARBA00022771"/>
    </source>
</evidence>
<evidence type="ECO:0000313" key="11">
    <source>
        <dbReference type="EMBL" id="KAK3882564.1"/>
    </source>
</evidence>
<evidence type="ECO:0000256" key="5">
    <source>
        <dbReference type="PROSITE-ProRule" id="PRU00228"/>
    </source>
</evidence>
<dbReference type="InterPro" id="IPR037830">
    <property type="entry name" value="ZZZ3"/>
</dbReference>
<dbReference type="EMBL" id="JAWQEG010001082">
    <property type="protein sequence ID" value="KAK3882564.1"/>
    <property type="molecule type" value="Genomic_DNA"/>
</dbReference>
<feature type="region of interest" description="Disordered" evidence="7">
    <location>
        <begin position="514"/>
        <end position="535"/>
    </location>
</feature>
<dbReference type="SUPFAM" id="SSF57850">
    <property type="entry name" value="RING/U-box"/>
    <property type="match status" value="1"/>
</dbReference>
<keyword evidence="4" id="KW-0862">Zinc</keyword>
<dbReference type="PROSITE" id="PS51294">
    <property type="entry name" value="HTH_MYB"/>
    <property type="match status" value="1"/>
</dbReference>
<feature type="coiled-coil region" evidence="6">
    <location>
        <begin position="136"/>
        <end position="163"/>
    </location>
</feature>
<evidence type="ECO:0000256" key="7">
    <source>
        <dbReference type="SAM" id="MobiDB-lite"/>
    </source>
</evidence>
<dbReference type="Gene3D" id="3.30.60.90">
    <property type="match status" value="1"/>
</dbReference>
<reference evidence="11" key="1">
    <citation type="submission" date="2023-10" db="EMBL/GenBank/DDBJ databases">
        <title>Genome assemblies of two species of porcelain crab, Petrolisthes cinctipes and Petrolisthes manimaculis (Anomura: Porcellanidae).</title>
        <authorList>
            <person name="Angst P."/>
        </authorList>
    </citation>
    <scope>NUCLEOTIDE SEQUENCE</scope>
    <source>
        <strain evidence="11">PB745_01</strain>
        <tissue evidence="11">Gill</tissue>
    </source>
</reference>
<dbReference type="SMART" id="SM00291">
    <property type="entry name" value="ZnF_ZZ"/>
    <property type="match status" value="1"/>
</dbReference>
<dbReference type="PROSITE" id="PS50090">
    <property type="entry name" value="MYB_LIKE"/>
    <property type="match status" value="1"/>
</dbReference>
<dbReference type="Pfam" id="PF00249">
    <property type="entry name" value="Myb_DNA-binding"/>
    <property type="match status" value="1"/>
</dbReference>
<keyword evidence="6" id="KW-0175">Coiled coil</keyword>
<feature type="compositionally biased region" description="Low complexity" evidence="7">
    <location>
        <begin position="474"/>
        <end position="493"/>
    </location>
</feature>
<dbReference type="PROSITE" id="PS50135">
    <property type="entry name" value="ZF_ZZ_2"/>
    <property type="match status" value="1"/>
</dbReference>
<dbReference type="Pfam" id="PF00569">
    <property type="entry name" value="ZZ"/>
    <property type="match status" value="1"/>
</dbReference>
<dbReference type="InterPro" id="IPR043145">
    <property type="entry name" value="Znf_ZZ_sf"/>
</dbReference>
<dbReference type="InterPro" id="IPR009057">
    <property type="entry name" value="Homeodomain-like_sf"/>
</dbReference>
<sequence>MCTGQSISRLPEETNQDTADIGNGTTPFTALDSSVVGLLKEMRHGTSQSNSSPATPVTKPKRKKRLTVSPGYAFCKVQNKMADDKTSTNFPDLEYKPLIQTTKDEEEDEDIGEYYFESDPLTLRENRDYKMLLRTLVRLQVQRAKAVRDIERLQEVRDVALQEPLAFVTALQNGENLNLPSPQNIIQIPHVDWEKYNITSLTQTFRPNTRKRIMSQTINAQQITQEGEKALAQPEDKMLVRGRVYNGTKPQTFNQAWSDEEQRKLEELLIKFPDEPIASHRWFKISKELGTRTPLQVQSRVQKYFLALRRDGLPVPGKNPKESLLKRWTGKKRLTHRHAIVSKSLSPSSNFMKAFQLYDDSEDKTHSNSACCESVHNYYTQPASPCVSDEEDITSALRETEEYKQLLKIKQIKALKLQEMESGVVLHYGFSCDGCGVEPICGTRWHCVDCPPSTSTDLCGMCVKYTPTSTTQNSTWPSTHDSSTSSTTLNFTSPSTHDSSSSFTAHNNSSTLPSAFSTAQNSSATSSTTQNSSSSTCISTSSSTHNSTFSTHNSTHRLLPLKALCIKDSLAS</sequence>
<dbReference type="InterPro" id="IPR000433">
    <property type="entry name" value="Znf_ZZ"/>
</dbReference>
<evidence type="ECO:0000256" key="1">
    <source>
        <dbReference type="ARBA" id="ARBA00004123"/>
    </source>
</evidence>
<keyword evidence="2" id="KW-0479">Metal-binding</keyword>
<name>A0AAE1KRY9_PETCI</name>
<feature type="region of interest" description="Disordered" evidence="7">
    <location>
        <begin position="469"/>
        <end position="493"/>
    </location>
</feature>
<evidence type="ECO:0000259" key="8">
    <source>
        <dbReference type="PROSITE" id="PS50090"/>
    </source>
</evidence>
<dbReference type="GO" id="GO:0070461">
    <property type="term" value="C:SAGA-type complex"/>
    <property type="evidence" value="ECO:0007669"/>
    <property type="project" value="UniProtKB-ARBA"/>
</dbReference>
<dbReference type="GO" id="GO:0008270">
    <property type="term" value="F:zinc ion binding"/>
    <property type="evidence" value="ECO:0007669"/>
    <property type="project" value="UniProtKB-KW"/>
</dbReference>
<keyword evidence="3 5" id="KW-0863">Zinc-finger</keyword>
<dbReference type="GO" id="GO:0005634">
    <property type="term" value="C:nucleus"/>
    <property type="evidence" value="ECO:0007669"/>
    <property type="project" value="UniProtKB-SubCell"/>
</dbReference>
<gene>
    <name evidence="11" type="ORF">Pcinc_013074</name>
</gene>
<feature type="domain" description="HTH myb-type" evidence="10">
    <location>
        <begin position="255"/>
        <end position="309"/>
    </location>
</feature>
<comment type="subcellular location">
    <subcellularLocation>
        <location evidence="1">Nucleus</location>
    </subcellularLocation>
</comment>
<evidence type="ECO:0000256" key="2">
    <source>
        <dbReference type="ARBA" id="ARBA00022723"/>
    </source>
</evidence>
<dbReference type="CDD" id="cd00167">
    <property type="entry name" value="SANT"/>
    <property type="match status" value="1"/>
</dbReference>
<feature type="domain" description="ZZ-type" evidence="9">
    <location>
        <begin position="427"/>
        <end position="496"/>
    </location>
</feature>
<comment type="caution">
    <text evidence="11">The sequence shown here is derived from an EMBL/GenBank/DDBJ whole genome shotgun (WGS) entry which is preliminary data.</text>
</comment>
<feature type="compositionally biased region" description="Polar residues" evidence="7">
    <location>
        <begin position="45"/>
        <end position="55"/>
    </location>
</feature>
<evidence type="ECO:0000259" key="10">
    <source>
        <dbReference type="PROSITE" id="PS51294"/>
    </source>
</evidence>
<evidence type="ECO:0000259" key="9">
    <source>
        <dbReference type="PROSITE" id="PS50135"/>
    </source>
</evidence>
<evidence type="ECO:0000313" key="12">
    <source>
        <dbReference type="Proteomes" id="UP001286313"/>
    </source>
</evidence>
<dbReference type="PANTHER" id="PTHR22705:SF0">
    <property type="entry name" value="ZZ-TYPE ZINC FINGER-CONTAINING PROTEIN 3"/>
    <property type="match status" value="1"/>
</dbReference>
<feature type="region of interest" description="Disordered" evidence="7">
    <location>
        <begin position="1"/>
        <end position="28"/>
    </location>
</feature>
<evidence type="ECO:0000256" key="6">
    <source>
        <dbReference type="SAM" id="Coils"/>
    </source>
</evidence>
<organism evidence="11 12">
    <name type="scientific">Petrolisthes cinctipes</name>
    <name type="common">Flat porcelain crab</name>
    <dbReference type="NCBI Taxonomy" id="88211"/>
    <lineage>
        <taxon>Eukaryota</taxon>
        <taxon>Metazoa</taxon>
        <taxon>Ecdysozoa</taxon>
        <taxon>Arthropoda</taxon>
        <taxon>Crustacea</taxon>
        <taxon>Multicrustacea</taxon>
        <taxon>Malacostraca</taxon>
        <taxon>Eumalacostraca</taxon>
        <taxon>Eucarida</taxon>
        <taxon>Decapoda</taxon>
        <taxon>Pleocyemata</taxon>
        <taxon>Anomura</taxon>
        <taxon>Galatheoidea</taxon>
        <taxon>Porcellanidae</taxon>
        <taxon>Petrolisthes</taxon>
    </lineage>
</organism>
<dbReference type="PANTHER" id="PTHR22705">
    <property type="entry name" value="ZINC FINGER, ZZ DOMAIN CONTAINING 3"/>
    <property type="match status" value="1"/>
</dbReference>
<feature type="domain" description="Myb-like" evidence="8">
    <location>
        <begin position="249"/>
        <end position="305"/>
    </location>
</feature>
<proteinExistence type="predicted"/>
<dbReference type="SUPFAM" id="SSF46689">
    <property type="entry name" value="Homeodomain-like"/>
    <property type="match status" value="1"/>
</dbReference>
<feature type="region of interest" description="Disordered" evidence="7">
    <location>
        <begin position="40"/>
        <end position="66"/>
    </location>
</feature>
<evidence type="ECO:0000256" key="4">
    <source>
        <dbReference type="ARBA" id="ARBA00022833"/>
    </source>
</evidence>
<dbReference type="InterPro" id="IPR017930">
    <property type="entry name" value="Myb_dom"/>
</dbReference>
<dbReference type="Gene3D" id="1.10.10.60">
    <property type="entry name" value="Homeodomain-like"/>
    <property type="match status" value="1"/>
</dbReference>
<accession>A0AAE1KRY9</accession>
<keyword evidence="12" id="KW-1185">Reference proteome</keyword>
<dbReference type="SMART" id="SM00717">
    <property type="entry name" value="SANT"/>
    <property type="match status" value="1"/>
</dbReference>
<dbReference type="Proteomes" id="UP001286313">
    <property type="component" value="Unassembled WGS sequence"/>
</dbReference>